<dbReference type="RefSeq" id="WP_265047375.1">
    <property type="nucleotide sequence ID" value="NZ_CP100390.1"/>
</dbReference>
<evidence type="ECO:0000313" key="8">
    <source>
        <dbReference type="Proteomes" id="UP001163739"/>
    </source>
</evidence>
<dbReference type="SUPFAM" id="SSF56349">
    <property type="entry name" value="DNA breaking-rejoining enzymes"/>
    <property type="match status" value="1"/>
</dbReference>
<sequence length="449" mass="50419">MFTDKELKAFLKPDNSNKGKQVTEPLGGRGSGSLVFKVRSGPKGEFYFKYNDGASRKLVKVGNYKSSKTMAGLSLVEARGKAQELSKVYREVKDVKGVLDDQAQAQEEAKRQREIKKALGTFEQLVQSYVGQMRAAGKPSAREVERSIDRSVFKPYPKLKMKKAKDVTTQEIKGVLARMIENGITTQTNRVRSYLLAAFNHGMKQENNPRIYLDEATRFSISFNPVAPIPRQTDFEKAGDTVISESEIKDLWHNLQKTVGVGLVMSLFIRFALAVGGQRIQQILSTPWERFDLEARTMEILDSKGKGSQVRPHVVPLNDLAMAVLIELKPITGASVYPFAGGSCGSSKNSAIRADSIPLALSRYRDDHKGVGFKAGDIRRTCKTIMARHGIRKELRDRIHNHSLNDIATKHYDRHDYLEEKRAVMAQWNDILKLIIEPKDNVTLLKKQA</sequence>
<dbReference type="Gene3D" id="1.10.150.130">
    <property type="match status" value="1"/>
</dbReference>
<feature type="region of interest" description="Disordered" evidence="5">
    <location>
        <begin position="12"/>
        <end position="31"/>
    </location>
</feature>
<evidence type="ECO:0000259" key="6">
    <source>
        <dbReference type="Pfam" id="PF00589"/>
    </source>
</evidence>
<evidence type="ECO:0000256" key="5">
    <source>
        <dbReference type="SAM" id="MobiDB-lite"/>
    </source>
</evidence>
<dbReference type="PANTHER" id="PTHR30629:SF2">
    <property type="entry name" value="PROPHAGE INTEGRASE INTS-RELATED"/>
    <property type="match status" value="1"/>
</dbReference>
<keyword evidence="3" id="KW-0238">DNA-binding</keyword>
<dbReference type="InterPro" id="IPR002104">
    <property type="entry name" value="Integrase_catalytic"/>
</dbReference>
<evidence type="ECO:0000256" key="2">
    <source>
        <dbReference type="ARBA" id="ARBA00022908"/>
    </source>
</evidence>
<dbReference type="PANTHER" id="PTHR30629">
    <property type="entry name" value="PROPHAGE INTEGRASE"/>
    <property type="match status" value="1"/>
</dbReference>
<dbReference type="InterPro" id="IPR050808">
    <property type="entry name" value="Phage_Integrase"/>
</dbReference>
<dbReference type="InterPro" id="IPR013762">
    <property type="entry name" value="Integrase-like_cat_sf"/>
</dbReference>
<name>A0ABY6N1A6_9ALTE</name>
<proteinExistence type="inferred from homology"/>
<dbReference type="Proteomes" id="UP001163739">
    <property type="component" value="Chromosome"/>
</dbReference>
<accession>A0ABY6N1A6</accession>
<evidence type="ECO:0000256" key="3">
    <source>
        <dbReference type="ARBA" id="ARBA00023125"/>
    </source>
</evidence>
<reference evidence="7" key="1">
    <citation type="submission" date="2022-06" db="EMBL/GenBank/DDBJ databases">
        <title>Alkalimarinus sp. nov., isolated from gut of a Alitta virens.</title>
        <authorList>
            <person name="Yang A.I."/>
            <person name="Shin N.-R."/>
        </authorList>
    </citation>
    <scope>NUCLEOTIDE SEQUENCE</scope>
    <source>
        <strain evidence="7">A2M4</strain>
    </source>
</reference>
<comment type="similarity">
    <text evidence="1">Belongs to the 'phage' integrase family.</text>
</comment>
<evidence type="ECO:0000256" key="1">
    <source>
        <dbReference type="ARBA" id="ARBA00008857"/>
    </source>
</evidence>
<keyword evidence="2" id="KW-0229">DNA integration</keyword>
<keyword evidence="4" id="KW-0233">DNA recombination</keyword>
<gene>
    <name evidence="7" type="ORF">NKI27_17875</name>
</gene>
<dbReference type="Gene3D" id="1.10.443.10">
    <property type="entry name" value="Intergrase catalytic core"/>
    <property type="match status" value="1"/>
</dbReference>
<dbReference type="InterPro" id="IPR011010">
    <property type="entry name" value="DNA_brk_join_enz"/>
</dbReference>
<dbReference type="Gene3D" id="3.30.160.390">
    <property type="entry name" value="Integrase, DNA-binding domain"/>
    <property type="match status" value="1"/>
</dbReference>
<protein>
    <recommendedName>
        <fullName evidence="6">Tyr recombinase domain-containing protein</fullName>
    </recommendedName>
</protein>
<dbReference type="EMBL" id="CP100390">
    <property type="protein sequence ID" value="UZE95892.1"/>
    <property type="molecule type" value="Genomic_DNA"/>
</dbReference>
<dbReference type="CDD" id="cd00801">
    <property type="entry name" value="INT_P4_C"/>
    <property type="match status" value="1"/>
</dbReference>
<dbReference type="Pfam" id="PF00589">
    <property type="entry name" value="Phage_integrase"/>
    <property type="match status" value="1"/>
</dbReference>
<feature type="domain" description="Tyr recombinase" evidence="6">
    <location>
        <begin position="243"/>
        <end position="417"/>
    </location>
</feature>
<evidence type="ECO:0000313" key="7">
    <source>
        <dbReference type="EMBL" id="UZE95892.1"/>
    </source>
</evidence>
<keyword evidence="8" id="KW-1185">Reference proteome</keyword>
<dbReference type="InterPro" id="IPR038488">
    <property type="entry name" value="Integrase_DNA-bd_sf"/>
</dbReference>
<evidence type="ECO:0000256" key="4">
    <source>
        <dbReference type="ARBA" id="ARBA00023172"/>
    </source>
</evidence>
<dbReference type="InterPro" id="IPR010998">
    <property type="entry name" value="Integrase_recombinase_N"/>
</dbReference>
<organism evidence="7 8">
    <name type="scientific">Alkalimarinus alittae</name>
    <dbReference type="NCBI Taxonomy" id="2961619"/>
    <lineage>
        <taxon>Bacteria</taxon>
        <taxon>Pseudomonadati</taxon>
        <taxon>Pseudomonadota</taxon>
        <taxon>Gammaproteobacteria</taxon>
        <taxon>Alteromonadales</taxon>
        <taxon>Alteromonadaceae</taxon>
        <taxon>Alkalimarinus</taxon>
    </lineage>
</organism>